<dbReference type="Proteomes" id="UP001212189">
    <property type="component" value="Chromosome"/>
</dbReference>
<dbReference type="EMBL" id="CP114976">
    <property type="protein sequence ID" value="WBE24251.1"/>
    <property type="molecule type" value="Genomic_DNA"/>
</dbReference>
<protein>
    <submittedName>
        <fullName evidence="3">DedA family protein</fullName>
    </submittedName>
</protein>
<evidence type="ECO:0000259" key="2">
    <source>
        <dbReference type="Pfam" id="PF09335"/>
    </source>
</evidence>
<name>A0AAF0AJE3_9GAMM</name>
<dbReference type="InterPro" id="IPR032816">
    <property type="entry name" value="VTT_dom"/>
</dbReference>
<dbReference type="AlphaFoldDB" id="A0AAF0AJE3"/>
<dbReference type="KEGG" id="dce:O6P33_07625"/>
<proteinExistence type="predicted"/>
<dbReference type="RefSeq" id="WP_269817193.1">
    <property type="nucleotide sequence ID" value="NZ_CP114976.1"/>
</dbReference>
<keyword evidence="4" id="KW-1185">Reference proteome</keyword>
<organism evidence="3 4">
    <name type="scientific">Denitrificimonas caeni</name>
    <dbReference type="NCBI Taxonomy" id="521720"/>
    <lineage>
        <taxon>Bacteria</taxon>
        <taxon>Pseudomonadati</taxon>
        <taxon>Pseudomonadota</taxon>
        <taxon>Gammaproteobacteria</taxon>
        <taxon>Pseudomonadales</taxon>
        <taxon>Pseudomonadaceae</taxon>
        <taxon>Denitrificimonas</taxon>
    </lineage>
</organism>
<accession>A0AAF0AJE3</accession>
<dbReference type="PANTHER" id="PTHR42709">
    <property type="entry name" value="ALKALINE PHOSPHATASE LIKE PROTEIN"/>
    <property type="match status" value="1"/>
</dbReference>
<keyword evidence="1" id="KW-1133">Transmembrane helix</keyword>
<keyword evidence="1" id="KW-0812">Transmembrane</keyword>
<dbReference type="Pfam" id="PF09335">
    <property type="entry name" value="VTT_dom"/>
    <property type="match status" value="1"/>
</dbReference>
<reference evidence="3 4" key="1">
    <citation type="submission" date="2022-12" db="EMBL/GenBank/DDBJ databases">
        <title>Coexistence and Characterization of a Novel Tigecycline Resistance gene tet(X) variant and blaNDM-1 in a Pseudomonas caeni Isolate of Chicken Origin.</title>
        <authorList>
            <person name="Lu X."/>
            <person name="Zhang L."/>
            <person name="Li R."/>
            <person name="Wang Z."/>
        </authorList>
    </citation>
    <scope>NUCLEOTIDE SEQUENCE [LARGE SCALE GENOMIC DNA]</scope>
    <source>
        <strain evidence="3 4">CE14</strain>
    </source>
</reference>
<dbReference type="GO" id="GO:0005886">
    <property type="term" value="C:plasma membrane"/>
    <property type="evidence" value="ECO:0007669"/>
    <property type="project" value="UniProtKB-ARBA"/>
</dbReference>
<dbReference type="PANTHER" id="PTHR42709:SF4">
    <property type="entry name" value="INNER MEMBRANE PROTEIN YQAA"/>
    <property type="match status" value="1"/>
</dbReference>
<feature type="transmembrane region" description="Helical" evidence="1">
    <location>
        <begin position="40"/>
        <end position="61"/>
    </location>
</feature>
<feature type="domain" description="VTT" evidence="2">
    <location>
        <begin position="40"/>
        <end position="140"/>
    </location>
</feature>
<keyword evidence="1" id="KW-0472">Membrane</keyword>
<evidence type="ECO:0000313" key="3">
    <source>
        <dbReference type="EMBL" id="WBE24251.1"/>
    </source>
</evidence>
<evidence type="ECO:0000313" key="4">
    <source>
        <dbReference type="Proteomes" id="UP001212189"/>
    </source>
</evidence>
<dbReference type="InterPro" id="IPR051311">
    <property type="entry name" value="DedA_domain"/>
</dbReference>
<evidence type="ECO:0000256" key="1">
    <source>
        <dbReference type="SAM" id="Phobius"/>
    </source>
</evidence>
<feature type="transmembrane region" description="Helical" evidence="1">
    <location>
        <begin position="119"/>
        <end position="145"/>
    </location>
</feature>
<feature type="transmembrane region" description="Helical" evidence="1">
    <location>
        <begin position="91"/>
        <end position="113"/>
    </location>
</feature>
<gene>
    <name evidence="3" type="ORF">O6P33_07625</name>
</gene>
<sequence length="151" mass="17100">MLSWASYLGLAMAACIAATLLPMQSETALVALLTLKPSAVYSLVIAATIGNVLGSQINWWLGTQLQRWQDRRWFPVKPKQLKRAEHWYQRYGRWSLLFSWLPIVGDPLTLIAGVLREPFWRFTLLVSIAKAGRYSVLAYITLYILSATQTA</sequence>